<evidence type="ECO:0000256" key="3">
    <source>
        <dbReference type="ARBA" id="ARBA00022840"/>
    </source>
</evidence>
<reference evidence="6" key="1">
    <citation type="journal article" date="2021" name="PeerJ">
        <title>Extensive microbial diversity within the chicken gut microbiome revealed by metagenomics and culture.</title>
        <authorList>
            <person name="Gilroy R."/>
            <person name="Ravi A."/>
            <person name="Getino M."/>
            <person name="Pursley I."/>
            <person name="Horton D.L."/>
            <person name="Alikhan N.F."/>
            <person name="Baker D."/>
            <person name="Gharbi K."/>
            <person name="Hall N."/>
            <person name="Watson M."/>
            <person name="Adriaenssens E.M."/>
            <person name="Foster-Nyarko E."/>
            <person name="Jarju S."/>
            <person name="Secka A."/>
            <person name="Antonio M."/>
            <person name="Oren A."/>
            <person name="Chaudhuri R.R."/>
            <person name="La Ragione R."/>
            <person name="Hildebrand F."/>
            <person name="Pallen M.J."/>
        </authorList>
    </citation>
    <scope>NUCLEOTIDE SEQUENCE</scope>
    <source>
        <strain evidence="6">ChiGjej3B3-11674</strain>
    </source>
</reference>
<proteinExistence type="inferred from homology"/>
<dbReference type="CDD" id="cd00077">
    <property type="entry name" value="HDc"/>
    <property type="match status" value="1"/>
</dbReference>
<feature type="domain" description="HD/PDEase" evidence="5">
    <location>
        <begin position="70"/>
        <end position="219"/>
    </location>
</feature>
<dbReference type="AlphaFoldDB" id="A0A9D2U1P4"/>
<dbReference type="SUPFAM" id="SSF55874">
    <property type="entry name" value="ATPase domain of HSP90 chaperone/DNA topoisomerase II/histidine kinase"/>
    <property type="match status" value="1"/>
</dbReference>
<comment type="caution">
    <text evidence="6">The sequence shown here is derived from an EMBL/GenBank/DDBJ whole genome shotgun (WGS) entry which is preliminary data.</text>
</comment>
<dbReference type="InterPro" id="IPR056471">
    <property type="entry name" value="HD-CE"/>
</dbReference>
<dbReference type="Proteomes" id="UP000823897">
    <property type="component" value="Unassembled WGS sequence"/>
</dbReference>
<dbReference type="InterPro" id="IPR001404">
    <property type="entry name" value="Hsp90_fam"/>
</dbReference>
<protein>
    <submittedName>
        <fullName evidence="6">ATP-binding protein</fullName>
    </submittedName>
</protein>
<gene>
    <name evidence="6" type="ORF">H9911_07315</name>
</gene>
<keyword evidence="3 6" id="KW-0067">ATP-binding</keyword>
<evidence type="ECO:0000259" key="5">
    <source>
        <dbReference type="SMART" id="SM00471"/>
    </source>
</evidence>
<evidence type="ECO:0000313" key="7">
    <source>
        <dbReference type="Proteomes" id="UP000823897"/>
    </source>
</evidence>
<dbReference type="PRINTS" id="PR00775">
    <property type="entry name" value="HEATSHOCK90"/>
</dbReference>
<dbReference type="InterPro" id="IPR003607">
    <property type="entry name" value="HD/PDEase_dom"/>
</dbReference>
<dbReference type="EMBL" id="DWUV01000133">
    <property type="protein sequence ID" value="HJD34330.1"/>
    <property type="molecule type" value="Genomic_DNA"/>
</dbReference>
<reference evidence="6" key="2">
    <citation type="submission" date="2021-04" db="EMBL/GenBank/DDBJ databases">
        <authorList>
            <person name="Gilroy R."/>
        </authorList>
    </citation>
    <scope>NUCLEOTIDE SEQUENCE</scope>
    <source>
        <strain evidence="6">ChiGjej3B3-11674</strain>
    </source>
</reference>
<dbReference type="PANTHER" id="PTHR11528">
    <property type="entry name" value="HEAT SHOCK PROTEIN 90 FAMILY MEMBER"/>
    <property type="match status" value="1"/>
</dbReference>
<dbReference type="GO" id="GO:0051082">
    <property type="term" value="F:unfolded protein binding"/>
    <property type="evidence" value="ECO:0007669"/>
    <property type="project" value="InterPro"/>
</dbReference>
<dbReference type="GO" id="GO:0016887">
    <property type="term" value="F:ATP hydrolysis activity"/>
    <property type="evidence" value="ECO:0007669"/>
    <property type="project" value="InterPro"/>
</dbReference>
<dbReference type="Pfam" id="PF13589">
    <property type="entry name" value="HATPase_c_3"/>
    <property type="match status" value="1"/>
</dbReference>
<organism evidence="6 7">
    <name type="scientific">Candidatus Mediterraneibacter tabaqchaliae</name>
    <dbReference type="NCBI Taxonomy" id="2838689"/>
    <lineage>
        <taxon>Bacteria</taxon>
        <taxon>Bacillati</taxon>
        <taxon>Bacillota</taxon>
        <taxon>Clostridia</taxon>
        <taxon>Lachnospirales</taxon>
        <taxon>Lachnospiraceae</taxon>
        <taxon>Mediterraneibacter</taxon>
    </lineage>
</organism>
<evidence type="ECO:0000256" key="1">
    <source>
        <dbReference type="ARBA" id="ARBA00008239"/>
    </source>
</evidence>
<evidence type="ECO:0000256" key="4">
    <source>
        <dbReference type="ARBA" id="ARBA00023186"/>
    </source>
</evidence>
<keyword evidence="4" id="KW-0143">Chaperone</keyword>
<keyword evidence="2" id="KW-0547">Nucleotide-binding</keyword>
<evidence type="ECO:0000313" key="6">
    <source>
        <dbReference type="EMBL" id="HJD34330.1"/>
    </source>
</evidence>
<dbReference type="GO" id="GO:0140662">
    <property type="term" value="F:ATP-dependent protein folding chaperone"/>
    <property type="evidence" value="ECO:0007669"/>
    <property type="project" value="InterPro"/>
</dbReference>
<dbReference type="InterPro" id="IPR036890">
    <property type="entry name" value="HATPase_C_sf"/>
</dbReference>
<dbReference type="SUPFAM" id="SSF109604">
    <property type="entry name" value="HD-domain/PDEase-like"/>
    <property type="match status" value="1"/>
</dbReference>
<dbReference type="SMART" id="SM00471">
    <property type="entry name" value="HDc"/>
    <property type="match status" value="1"/>
</dbReference>
<dbReference type="InterPro" id="IPR020575">
    <property type="entry name" value="Hsp90_N"/>
</dbReference>
<dbReference type="GO" id="GO:0005524">
    <property type="term" value="F:ATP binding"/>
    <property type="evidence" value="ECO:0007669"/>
    <property type="project" value="UniProtKB-KW"/>
</dbReference>
<sequence>MGKKSDNNWLEDIKTLIGHTPPVLFKALEKIADENGEWGNYARETEREILKCVKVCKTALGEIRASAGNFTLHDLQHSINVIDLMGQLLDPSQLSAIEISCLIYTALLHDIGMVKLGDEETPLEEIRESHGDRSAYFIENDMIRDEVGQPLNFGRHHLIFHQYLPTICASHMKDISYIERLPADLRADGMNLNTALCAILLRLADAMDLSRNRAPYTLYNFLMLRGISQEHWKKHLSITDCRIDEKGFYRVDGICDDEAAHRALFNHLDMIEKELRDAIAWTSRSNGPELKVKNDIVKREIHTQGDYQIWHHTFTMDFAAISELFMGEHLYGDRTVGLREIIQNAIDACMVRKEREQKKKDAFDPYIPCITVSTDDKYVYIRDNGIGMTDDVIRNFFLNIGVSYYRSREYRKLNLAYKPMGFFGIGFLAGFMLSDEIWVRTSGFEDSVEYRLHLVKGDRYITKYEYAQKQFSGTEIKMKRDFLESRNAMPYFTIMYLRKESLDDVLFFVKNYIDENFWKLTLSDQETNSLQYKITEQNYEEYLAENKEKSDYQIVLSRYLYDIEGCVYFNENDSYRQLWNQSGVKYNSIFDALEAGRIEIGGRIVKSIPFANKGIRIDGYKNNEIKNVDQIPNNCVWCLIPEKNHQRTNEYLSLYNMTDEIQSSLESSLYENIWKSAFISRKKLKRLRRYKWADVRYYNMSFEMYYITKGISDDDYAKKWINLLAGKKRQLSSVYFLVKRDLIETVPYESTFHIEKTVLLSNSDFWFRSVRINAGPMDIEWLMFENFRFYVNIKNSSISPQASRQNLTESSNRDIVEAIQVVKYLWLIEQLESRHCSEVSINYLKNRLRQIWRKDNPLVRTEFREKYL</sequence>
<dbReference type="Gene3D" id="3.30.565.10">
    <property type="entry name" value="Histidine kinase-like ATPase, C-terminal domain"/>
    <property type="match status" value="1"/>
</dbReference>
<dbReference type="Pfam" id="PF24391">
    <property type="entry name" value="HD-CE"/>
    <property type="match status" value="1"/>
</dbReference>
<evidence type="ECO:0000256" key="2">
    <source>
        <dbReference type="ARBA" id="ARBA00022741"/>
    </source>
</evidence>
<accession>A0A9D2U1P4</accession>
<name>A0A9D2U1P4_9FIRM</name>
<comment type="similarity">
    <text evidence="1">Belongs to the heat shock protein 90 family.</text>
</comment>